<dbReference type="Proteomes" id="UP000494161">
    <property type="component" value="Unassembled WGS sequence"/>
</dbReference>
<reference evidence="4 5" key="1">
    <citation type="submission" date="2020-04" db="EMBL/GenBank/DDBJ databases">
        <authorList>
            <person name="De Canck E."/>
        </authorList>
    </citation>
    <scope>NUCLEOTIDE SEQUENCE [LARGE SCALE GENOMIC DNA]</scope>
    <source>
        <strain evidence="4 5">LMG 7053</strain>
    </source>
</reference>
<protein>
    <recommendedName>
        <fullName evidence="1">diguanylate cyclase</fullName>
        <ecNumber evidence="1">2.7.7.65</ecNumber>
    </recommendedName>
</protein>
<dbReference type="Pfam" id="PF00990">
    <property type="entry name" value="GGDEF"/>
    <property type="match status" value="1"/>
</dbReference>
<evidence type="ECO:0000313" key="5">
    <source>
        <dbReference type="Proteomes" id="UP000494161"/>
    </source>
</evidence>
<dbReference type="InterPro" id="IPR043128">
    <property type="entry name" value="Rev_trsase/Diguanyl_cyclase"/>
</dbReference>
<dbReference type="InterPro" id="IPR029787">
    <property type="entry name" value="Nucleotide_cyclase"/>
</dbReference>
<dbReference type="EC" id="2.7.7.65" evidence="1"/>
<evidence type="ECO:0000313" key="4">
    <source>
        <dbReference type="EMBL" id="CAB3959005.1"/>
    </source>
</evidence>
<evidence type="ECO:0000256" key="1">
    <source>
        <dbReference type="ARBA" id="ARBA00012528"/>
    </source>
</evidence>
<sequence>MLDAIYGGSQNYAKTPYEIHAHLTEVCGVFAKHFFKRHDLPEARAFLPKIFSWTLALVRKVDPTSDLEKIVLKKFPNACPYCLKNPCDCWSGEKPTVQDQELDEAYYLASRSAGRKLNDFQLMFERIYGQSWVAEFDPNTQSEEICGRIFIRLVEELGEVSEAMRFHHLYPENFYNEISDLLAWWFALSTNFPSGSGAILVEDMIWTAYPGHCPHCQTLPCLCRPSPVRQLMSRPIPGQGHRFDSLTSLLNQGAYKEDIKSVDSGNIVITYPSACIRLDVDNFKSVNDKYGHSAGDAALQHIGAIIRGAVRERDWVYRISGDEFGILCSNYTEEEAAGAMRRVCAALFANPVKWVSRTGETSLFTVSVSVGVSECGNAGSIESAFEAADKASYASKEAGKGTVRRASLLTGK</sequence>
<accession>A0ABM8M3F7</accession>
<dbReference type="Gene3D" id="1.10.287.1080">
    <property type="entry name" value="MazG-like"/>
    <property type="match status" value="1"/>
</dbReference>
<comment type="catalytic activity">
    <reaction evidence="2">
        <text>2 GTP = 3',3'-c-di-GMP + 2 diphosphate</text>
        <dbReference type="Rhea" id="RHEA:24898"/>
        <dbReference type="ChEBI" id="CHEBI:33019"/>
        <dbReference type="ChEBI" id="CHEBI:37565"/>
        <dbReference type="ChEBI" id="CHEBI:58805"/>
        <dbReference type="EC" id="2.7.7.65"/>
    </reaction>
</comment>
<dbReference type="Gene3D" id="3.30.70.270">
    <property type="match status" value="1"/>
</dbReference>
<keyword evidence="5" id="KW-1185">Reference proteome</keyword>
<feature type="domain" description="GGDEF" evidence="3">
    <location>
        <begin position="271"/>
        <end position="408"/>
    </location>
</feature>
<dbReference type="EMBL" id="CADILJ010000114">
    <property type="protein sequence ID" value="CAB3959005.1"/>
    <property type="molecule type" value="Genomic_DNA"/>
</dbReference>
<name>A0ABM8M3F7_9BURK</name>
<proteinExistence type="predicted"/>
<dbReference type="CDD" id="cd01949">
    <property type="entry name" value="GGDEF"/>
    <property type="match status" value="1"/>
</dbReference>
<organism evidence="4 5">
    <name type="scientific">Achromobacter ruhlandii</name>
    <dbReference type="NCBI Taxonomy" id="72557"/>
    <lineage>
        <taxon>Bacteria</taxon>
        <taxon>Pseudomonadati</taxon>
        <taxon>Pseudomonadota</taxon>
        <taxon>Betaproteobacteria</taxon>
        <taxon>Burkholderiales</taxon>
        <taxon>Alcaligenaceae</taxon>
        <taxon>Achromobacter</taxon>
    </lineage>
</organism>
<dbReference type="SMART" id="SM00267">
    <property type="entry name" value="GGDEF"/>
    <property type="match status" value="1"/>
</dbReference>
<dbReference type="PANTHER" id="PTHR45138">
    <property type="entry name" value="REGULATORY COMPONENTS OF SENSORY TRANSDUCTION SYSTEM"/>
    <property type="match status" value="1"/>
</dbReference>
<evidence type="ECO:0000259" key="3">
    <source>
        <dbReference type="PROSITE" id="PS50887"/>
    </source>
</evidence>
<dbReference type="PANTHER" id="PTHR45138:SF9">
    <property type="entry name" value="DIGUANYLATE CYCLASE DGCM-RELATED"/>
    <property type="match status" value="1"/>
</dbReference>
<dbReference type="SUPFAM" id="SSF55073">
    <property type="entry name" value="Nucleotide cyclase"/>
    <property type="match status" value="1"/>
</dbReference>
<evidence type="ECO:0000256" key="2">
    <source>
        <dbReference type="ARBA" id="ARBA00034247"/>
    </source>
</evidence>
<comment type="caution">
    <text evidence="4">The sequence shown here is derived from an EMBL/GenBank/DDBJ whole genome shotgun (WGS) entry which is preliminary data.</text>
</comment>
<dbReference type="InterPro" id="IPR050469">
    <property type="entry name" value="Diguanylate_Cyclase"/>
</dbReference>
<dbReference type="PROSITE" id="PS50887">
    <property type="entry name" value="GGDEF"/>
    <property type="match status" value="1"/>
</dbReference>
<dbReference type="NCBIfam" id="TIGR00254">
    <property type="entry name" value="GGDEF"/>
    <property type="match status" value="1"/>
</dbReference>
<dbReference type="InterPro" id="IPR000160">
    <property type="entry name" value="GGDEF_dom"/>
</dbReference>
<gene>
    <name evidence="4" type="ORF">LMG7053_05806</name>
</gene>